<evidence type="ECO:0000259" key="1">
    <source>
        <dbReference type="Pfam" id="PF13304"/>
    </source>
</evidence>
<dbReference type="Proteomes" id="UP000219167">
    <property type="component" value="Unassembled WGS sequence"/>
</dbReference>
<dbReference type="EMBL" id="OBQD01000011">
    <property type="protein sequence ID" value="SOC43478.1"/>
    <property type="molecule type" value="Genomic_DNA"/>
</dbReference>
<dbReference type="GO" id="GO:0016887">
    <property type="term" value="F:ATP hydrolysis activity"/>
    <property type="evidence" value="ECO:0007669"/>
    <property type="project" value="InterPro"/>
</dbReference>
<dbReference type="PANTHER" id="PTHR32182:SF25">
    <property type="entry name" value="SLR1056 PROTEIN"/>
    <property type="match status" value="1"/>
</dbReference>
<dbReference type="AlphaFoldDB" id="A0A285UPZ8"/>
<dbReference type="GO" id="GO:0006302">
    <property type="term" value="P:double-strand break repair"/>
    <property type="evidence" value="ECO:0007669"/>
    <property type="project" value="TreeGrafter"/>
</dbReference>
<evidence type="ECO:0000313" key="3">
    <source>
        <dbReference type="Proteomes" id="UP000219167"/>
    </source>
</evidence>
<dbReference type="InterPro" id="IPR014555">
    <property type="entry name" value="RecF-like"/>
</dbReference>
<evidence type="ECO:0000313" key="2">
    <source>
        <dbReference type="EMBL" id="SOC43478.1"/>
    </source>
</evidence>
<protein>
    <submittedName>
        <fullName evidence="2">Predicted ATPase</fullName>
    </submittedName>
</protein>
<dbReference type="OrthoDB" id="7596665at2"/>
<proteinExistence type="predicted"/>
<dbReference type="RefSeq" id="WP_097141228.1">
    <property type="nucleotide sequence ID" value="NZ_OBQD01000011.1"/>
</dbReference>
<dbReference type="GO" id="GO:0005524">
    <property type="term" value="F:ATP binding"/>
    <property type="evidence" value="ECO:0007669"/>
    <property type="project" value="InterPro"/>
</dbReference>
<dbReference type="Gene3D" id="3.40.50.300">
    <property type="entry name" value="P-loop containing nucleotide triphosphate hydrolases"/>
    <property type="match status" value="2"/>
</dbReference>
<dbReference type="SUPFAM" id="SSF52540">
    <property type="entry name" value="P-loop containing nucleoside triphosphate hydrolases"/>
    <property type="match status" value="1"/>
</dbReference>
<sequence>MMLRAMLAENYRSLRSIRMDLGQVNLFVGENGTGKSNLYRSLQLVQAAARGTLAQEIAVEGGMASALWTGRRRPNEPVRIRLEAELLDEERAITFRYLIEAGLRPPAAAGFAFEPQIKTEELSIETGRRPVTVLKRAGPAIMVRNEAGRMEEHPEQVLTSETALSLLGDAGHYPEIGAFRRAVLQWRFFHGFRTDRDSPLRQPCLAVTAPMLEESGANLAAVFATLAHIRQDTVELDRAITEAFDGARLSVPDPEEFASFGLVFPQFPQRLFQPRELSDGQIRFLALAGALLSYRSPTFVALNEPEASLHPSMLPPLAAMIATAARSSQIWLVTHSELLAREVEQRCGVRSRRVIRNEGATWIDGMRLTGEIAEDDA</sequence>
<gene>
    <name evidence="2" type="ORF">SAMN05892877_111117</name>
</gene>
<organism evidence="2 3">
    <name type="scientific">Rhizobium subbaraonis</name>
    <dbReference type="NCBI Taxonomy" id="908946"/>
    <lineage>
        <taxon>Bacteria</taxon>
        <taxon>Pseudomonadati</taxon>
        <taxon>Pseudomonadota</taxon>
        <taxon>Alphaproteobacteria</taxon>
        <taxon>Hyphomicrobiales</taxon>
        <taxon>Rhizobiaceae</taxon>
        <taxon>Rhizobium/Agrobacterium group</taxon>
        <taxon>Rhizobium</taxon>
    </lineage>
</organism>
<name>A0A285UPZ8_9HYPH</name>
<dbReference type="PIRSF" id="PIRSF029347">
    <property type="entry name" value="RecF"/>
    <property type="match status" value="1"/>
</dbReference>
<dbReference type="PANTHER" id="PTHR32182">
    <property type="entry name" value="DNA REPLICATION AND REPAIR PROTEIN RECF"/>
    <property type="match status" value="1"/>
</dbReference>
<dbReference type="InterPro" id="IPR027417">
    <property type="entry name" value="P-loop_NTPase"/>
</dbReference>
<dbReference type="Pfam" id="PF13304">
    <property type="entry name" value="AAA_21"/>
    <property type="match status" value="1"/>
</dbReference>
<reference evidence="2 3" key="1">
    <citation type="submission" date="2017-08" db="EMBL/GenBank/DDBJ databases">
        <authorList>
            <person name="de Groot N.N."/>
        </authorList>
    </citation>
    <scope>NUCLEOTIDE SEQUENCE [LARGE SCALE GENOMIC DNA]</scope>
    <source>
        <strain evidence="2 3">JC85</strain>
    </source>
</reference>
<dbReference type="GO" id="GO:0000731">
    <property type="term" value="P:DNA synthesis involved in DNA repair"/>
    <property type="evidence" value="ECO:0007669"/>
    <property type="project" value="TreeGrafter"/>
</dbReference>
<feature type="domain" description="ATPase AAA-type core" evidence="1">
    <location>
        <begin position="270"/>
        <end position="339"/>
    </location>
</feature>
<keyword evidence="3" id="KW-1185">Reference proteome</keyword>
<dbReference type="InterPro" id="IPR003959">
    <property type="entry name" value="ATPase_AAA_core"/>
</dbReference>
<accession>A0A285UPZ8</accession>